<dbReference type="EMBL" id="CP017479">
    <property type="protein sequence ID" value="AOW09495.1"/>
    <property type="molecule type" value="Genomic_DNA"/>
</dbReference>
<keyword evidence="2" id="KW-1185">Reference proteome</keyword>
<reference evidence="1 2" key="1">
    <citation type="submission" date="2016-10" db="EMBL/GenBank/DDBJ databases">
        <title>Flavobacterium gilvum sp. nov., isolated from stream water.</title>
        <authorList>
            <person name="Shin S.-K."/>
            <person name="Cho Y.-J."/>
            <person name="Yi H."/>
        </authorList>
    </citation>
    <scope>NUCLEOTIDE SEQUENCE [LARGE SCALE GENOMIC DNA]</scope>
    <source>
        <strain evidence="1 2">EM1308</strain>
    </source>
</reference>
<dbReference type="AlphaFoldDB" id="A0AAC9I4I5"/>
<dbReference type="RefSeq" id="WP_051877691.1">
    <property type="nucleotide sequence ID" value="NZ_CP017479.1"/>
</dbReference>
<gene>
    <name evidence="1" type="ORF">EM308_08285</name>
</gene>
<protein>
    <recommendedName>
        <fullName evidence="3">DUF4406 domain-containing protein</fullName>
    </recommendedName>
</protein>
<sequence length="116" mass="13182">MSIKKIYIAGKVTGLPPQEVKDKFSTAQATIEKLGFEAVNPIEVVKDFDIPWDVAMRKCIKALADCDAILVLDDWNDSKVAKIEIRLAIVLELEIFYNKPDFMPVVDPNNKHYFII</sequence>
<name>A0AAC9I4I5_9FLAO</name>
<dbReference type="Proteomes" id="UP000175968">
    <property type="component" value="Chromosome"/>
</dbReference>
<evidence type="ECO:0000313" key="2">
    <source>
        <dbReference type="Proteomes" id="UP000175968"/>
    </source>
</evidence>
<evidence type="ECO:0008006" key="3">
    <source>
        <dbReference type="Google" id="ProtNLM"/>
    </source>
</evidence>
<dbReference type="Gene3D" id="3.40.50.10400">
    <property type="entry name" value="Hypothetical protein PA1492"/>
    <property type="match status" value="1"/>
</dbReference>
<dbReference type="Pfam" id="PF14359">
    <property type="entry name" value="DUF4406"/>
    <property type="match status" value="1"/>
</dbReference>
<dbReference type="KEGG" id="fgl:EM308_08285"/>
<dbReference type="SUPFAM" id="SSF52309">
    <property type="entry name" value="N-(deoxy)ribosyltransferase-like"/>
    <property type="match status" value="1"/>
</dbReference>
<organism evidence="1 2">
    <name type="scientific">Flavobacterium gilvum</name>
    <dbReference type="NCBI Taxonomy" id="1492737"/>
    <lineage>
        <taxon>Bacteria</taxon>
        <taxon>Pseudomonadati</taxon>
        <taxon>Bacteroidota</taxon>
        <taxon>Flavobacteriia</taxon>
        <taxon>Flavobacteriales</taxon>
        <taxon>Flavobacteriaceae</taxon>
        <taxon>Flavobacterium</taxon>
    </lineage>
</organism>
<evidence type="ECO:0000313" key="1">
    <source>
        <dbReference type="EMBL" id="AOW09495.1"/>
    </source>
</evidence>
<dbReference type="InterPro" id="IPR025518">
    <property type="entry name" value="DUF4406"/>
</dbReference>
<accession>A0AAC9I4I5</accession>
<proteinExistence type="predicted"/>